<keyword evidence="1" id="KW-0472">Membrane</keyword>
<dbReference type="EMBL" id="JAKELL010000115">
    <property type="protein sequence ID" value="KAH8981495.1"/>
    <property type="molecule type" value="Genomic_DNA"/>
</dbReference>
<keyword evidence="1" id="KW-1133">Transmembrane helix</keyword>
<accession>A0AAD4Q672</accession>
<evidence type="ECO:0000256" key="1">
    <source>
        <dbReference type="SAM" id="Phobius"/>
    </source>
</evidence>
<keyword evidence="1" id="KW-0812">Transmembrane</keyword>
<gene>
    <name evidence="2" type="ORF">EDB92DRAFT_1820227</name>
</gene>
<protein>
    <submittedName>
        <fullName evidence="2">Uncharacterized protein</fullName>
    </submittedName>
</protein>
<proteinExistence type="predicted"/>
<sequence>MTSAGSRSRKPGFPTVMGSVRNKSWRTNQSGSWVEVHANMRVPTWVNKKPVLFEAERENNQREHITSKMPHQIAILIVGVVVAVLAVYVGQNPVGPVEAWMKTVNLSITIGLNATVQLYWGGGLIGGNLTPFRFTMPCDQVMPVA</sequence>
<name>A0AAD4Q672_9AGAM</name>
<organism evidence="2 3">
    <name type="scientific">Lactarius akahatsu</name>
    <dbReference type="NCBI Taxonomy" id="416441"/>
    <lineage>
        <taxon>Eukaryota</taxon>
        <taxon>Fungi</taxon>
        <taxon>Dikarya</taxon>
        <taxon>Basidiomycota</taxon>
        <taxon>Agaricomycotina</taxon>
        <taxon>Agaricomycetes</taxon>
        <taxon>Russulales</taxon>
        <taxon>Russulaceae</taxon>
        <taxon>Lactarius</taxon>
    </lineage>
</organism>
<feature type="transmembrane region" description="Helical" evidence="1">
    <location>
        <begin position="73"/>
        <end position="91"/>
    </location>
</feature>
<dbReference type="AlphaFoldDB" id="A0AAD4Q672"/>
<reference evidence="2" key="1">
    <citation type="submission" date="2022-01" db="EMBL/GenBank/DDBJ databases">
        <title>Comparative genomics reveals a dynamic genome evolution in the ectomycorrhizal milk-cap (Lactarius) mushrooms.</title>
        <authorList>
            <consortium name="DOE Joint Genome Institute"/>
            <person name="Lebreton A."/>
            <person name="Tang N."/>
            <person name="Kuo A."/>
            <person name="LaButti K."/>
            <person name="Drula E."/>
            <person name="Barry K."/>
            <person name="Clum A."/>
            <person name="Lipzen A."/>
            <person name="Mousain D."/>
            <person name="Ng V."/>
            <person name="Wang R."/>
            <person name="Wang X."/>
            <person name="Dai Y."/>
            <person name="Henrissat B."/>
            <person name="Grigoriev I.V."/>
            <person name="Guerin-Laguette A."/>
            <person name="Yu F."/>
            <person name="Martin F.M."/>
        </authorList>
    </citation>
    <scope>NUCLEOTIDE SEQUENCE</scope>
    <source>
        <strain evidence="2">QP</strain>
    </source>
</reference>
<keyword evidence="3" id="KW-1185">Reference proteome</keyword>
<comment type="caution">
    <text evidence="2">The sequence shown here is derived from an EMBL/GenBank/DDBJ whole genome shotgun (WGS) entry which is preliminary data.</text>
</comment>
<dbReference type="Proteomes" id="UP001201163">
    <property type="component" value="Unassembled WGS sequence"/>
</dbReference>
<evidence type="ECO:0000313" key="2">
    <source>
        <dbReference type="EMBL" id="KAH8981495.1"/>
    </source>
</evidence>
<evidence type="ECO:0000313" key="3">
    <source>
        <dbReference type="Proteomes" id="UP001201163"/>
    </source>
</evidence>